<accession>A0A6M8AXM0</accession>
<evidence type="ECO:0000313" key="3">
    <source>
        <dbReference type="Proteomes" id="UP000504752"/>
    </source>
</evidence>
<organism evidence="2 3">
    <name type="scientific">Actinomyces marmotae</name>
    <dbReference type="NCBI Taxonomy" id="2737173"/>
    <lineage>
        <taxon>Bacteria</taxon>
        <taxon>Bacillati</taxon>
        <taxon>Actinomycetota</taxon>
        <taxon>Actinomycetes</taxon>
        <taxon>Actinomycetales</taxon>
        <taxon>Actinomycetaceae</taxon>
        <taxon>Actinomyces</taxon>
    </lineage>
</organism>
<feature type="transmembrane region" description="Helical" evidence="1">
    <location>
        <begin position="416"/>
        <end position="434"/>
    </location>
</feature>
<keyword evidence="3" id="KW-1185">Reference proteome</keyword>
<gene>
    <name evidence="2" type="ORF">HPC72_01895</name>
</gene>
<feature type="transmembrane region" description="Helical" evidence="1">
    <location>
        <begin position="454"/>
        <end position="472"/>
    </location>
</feature>
<feature type="transmembrane region" description="Helical" evidence="1">
    <location>
        <begin position="219"/>
        <end position="240"/>
    </location>
</feature>
<feature type="transmembrane region" description="Helical" evidence="1">
    <location>
        <begin position="104"/>
        <end position="125"/>
    </location>
</feature>
<name>A0A6M8AXM0_9ACTO</name>
<feature type="transmembrane region" description="Helical" evidence="1">
    <location>
        <begin position="386"/>
        <end position="404"/>
    </location>
</feature>
<feature type="transmembrane region" description="Helical" evidence="1">
    <location>
        <begin position="279"/>
        <end position="296"/>
    </location>
</feature>
<feature type="transmembrane region" description="Helical" evidence="1">
    <location>
        <begin position="484"/>
        <end position="505"/>
    </location>
</feature>
<dbReference type="InterPro" id="IPR046671">
    <property type="entry name" value="DUF6541"/>
</dbReference>
<dbReference type="EMBL" id="CP053642">
    <property type="protein sequence ID" value="QKD79169.1"/>
    <property type="molecule type" value="Genomic_DNA"/>
</dbReference>
<dbReference type="Proteomes" id="UP000504752">
    <property type="component" value="Chromosome"/>
</dbReference>
<protein>
    <recommendedName>
        <fullName evidence="4">Beta-carotene 15,15'-monooxygenase</fullName>
    </recommendedName>
</protein>
<keyword evidence="1" id="KW-1133">Transmembrane helix</keyword>
<feature type="transmembrane region" description="Helical" evidence="1">
    <location>
        <begin position="327"/>
        <end position="346"/>
    </location>
</feature>
<feature type="transmembrane region" description="Helical" evidence="1">
    <location>
        <begin position="246"/>
        <end position="267"/>
    </location>
</feature>
<dbReference type="RefSeq" id="WP_159524027.1">
    <property type="nucleotide sequence ID" value="NZ_CP053642.1"/>
</dbReference>
<dbReference type="AlphaFoldDB" id="A0A6M8AXM0"/>
<proteinExistence type="predicted"/>
<keyword evidence="1" id="KW-0472">Membrane</keyword>
<feature type="transmembrane region" description="Helical" evidence="1">
    <location>
        <begin position="59"/>
        <end position="78"/>
    </location>
</feature>
<evidence type="ECO:0008006" key="4">
    <source>
        <dbReference type="Google" id="ProtNLM"/>
    </source>
</evidence>
<dbReference type="KEGG" id="amam:HPC72_01895"/>
<evidence type="ECO:0000256" key="1">
    <source>
        <dbReference type="SAM" id="Phobius"/>
    </source>
</evidence>
<feature type="transmembrane region" description="Helical" evidence="1">
    <location>
        <begin position="302"/>
        <end position="320"/>
    </location>
</feature>
<evidence type="ECO:0000313" key="2">
    <source>
        <dbReference type="EMBL" id="QKD79169.1"/>
    </source>
</evidence>
<reference evidence="2 3" key="1">
    <citation type="submission" date="2020-05" db="EMBL/GenBank/DDBJ databases">
        <title>Actinomyces sp. zg-325.</title>
        <authorList>
            <person name="Yang C."/>
        </authorList>
    </citation>
    <scope>NUCLEOTIDE SEQUENCE [LARGE SCALE GENOMIC DNA]</scope>
    <source>
        <strain evidence="3">zg-325</strain>
    </source>
</reference>
<feature type="transmembrane region" description="Helical" evidence="1">
    <location>
        <begin position="192"/>
        <end position="212"/>
    </location>
</feature>
<keyword evidence="1" id="KW-0812">Transmembrane</keyword>
<feature type="transmembrane region" description="Helical" evidence="1">
    <location>
        <begin position="33"/>
        <end position="52"/>
    </location>
</feature>
<dbReference type="Pfam" id="PF20176">
    <property type="entry name" value="DUF6541"/>
    <property type="match status" value="1"/>
</dbReference>
<sequence length="667" mass="70142">MLTLLLGALFGATVLLAPGWAVARSAGVGRLPAFALAPAVSAAIISVAQMLTSVLSLHWMAWGPPVVIGLMALLGLPARALRRKGWIRIGPTLAGSTRLRADEFAWLLGGAVVAGAVAMAAATGAPKGSWPAQAYDVTFHVNAITVMREVGDASPFGGLWPIYQGYRVFYPTLWHAIAVFIPGSAIQATNALLLGCAVLVWPAALTGMLTALRRTLGEGWARATGLTVALASTTVALPVLMTSLTVWPYVLSVIALPGVLAVLGTALRDILDRTCTPGTSLGVLVVIGGGTVLAHGAGAFNVLVISLPFVAAAMSHVIRLGGRGRRIMLRVLPVLTAAALLGGWVMGEQVVSVLSYERPAGGWGGTLDALKRIILDAPQYGLVPPVAWIPAGAVLTALALAGAWQARHDPSLRPWVALWLMATVIVLLTSGPAWPGRQIGSPWYLQEARIMPLVTIPAILLAARGISGLLAVERARPPLRRGGARLLSGALVAVVLVTVACRVPLLHGLVASVWDPRRIQHGTLATVDELVLLERSRSVLPDDAVVLGAPARGAGYVWPMTGIHGVYMSRSEPYHPSDMGSVARLWPALGVDETTTAQICSRLDRLNVKYFLAQEDPTAAGAEYGAADAWWDESLIRPPARGLELVDSEGDATLWRITACEQKEATP</sequence>